<feature type="region of interest" description="Disordered" evidence="3">
    <location>
        <begin position="408"/>
        <end position="429"/>
    </location>
</feature>
<protein>
    <recommendedName>
        <fullName evidence="4">OBG-type G domain-containing protein</fullName>
    </recommendedName>
</protein>
<dbReference type="InterPro" id="IPR031167">
    <property type="entry name" value="G_OBG"/>
</dbReference>
<evidence type="ECO:0000256" key="2">
    <source>
        <dbReference type="ARBA" id="ARBA00023134"/>
    </source>
</evidence>
<dbReference type="InterPro" id="IPR006073">
    <property type="entry name" value="GTP-bd"/>
</dbReference>
<gene>
    <name evidence="5" type="ORF">PGLA1383_LOCUS469</name>
    <name evidence="6" type="ORF">PGLA2088_LOCUS11369</name>
</gene>
<dbReference type="OMA" id="DVCDQVH"/>
<keyword evidence="7" id="KW-1185">Reference proteome</keyword>
<dbReference type="OrthoDB" id="1708588at2759"/>
<dbReference type="PROSITE" id="PS51710">
    <property type="entry name" value="G_OBG"/>
    <property type="match status" value="1"/>
</dbReference>
<dbReference type="AlphaFoldDB" id="A0A813D6Z7"/>
<accession>A0A813D6Z7</accession>
<dbReference type="InterPro" id="IPR012675">
    <property type="entry name" value="Beta-grasp_dom_sf"/>
</dbReference>
<dbReference type="InterPro" id="IPR005225">
    <property type="entry name" value="Small_GTP-bd"/>
</dbReference>
<dbReference type="NCBIfam" id="TIGR00231">
    <property type="entry name" value="small_GTP"/>
    <property type="match status" value="1"/>
</dbReference>
<comment type="caution">
    <text evidence="5">The sequence shown here is derived from an EMBL/GenBank/DDBJ whole genome shotgun (WGS) entry which is preliminary data.</text>
</comment>
<dbReference type="Pfam" id="PF02824">
    <property type="entry name" value="TGS"/>
    <property type="match status" value="1"/>
</dbReference>
<dbReference type="InterPro" id="IPR012676">
    <property type="entry name" value="TGS-like"/>
</dbReference>
<dbReference type="EMBL" id="CAJNNW010013115">
    <property type="protein sequence ID" value="CAE8655033.1"/>
    <property type="molecule type" value="Genomic_DNA"/>
</dbReference>
<dbReference type="Gene3D" id="3.10.20.30">
    <property type="match status" value="1"/>
</dbReference>
<dbReference type="Pfam" id="PF16897">
    <property type="entry name" value="MMR_HSR1_Xtn"/>
    <property type="match status" value="1"/>
</dbReference>
<dbReference type="Gene3D" id="6.10.140.1070">
    <property type="match status" value="1"/>
</dbReference>
<dbReference type="Proteomes" id="UP000654075">
    <property type="component" value="Unassembled WGS sequence"/>
</dbReference>
<feature type="compositionally biased region" description="Low complexity" evidence="3">
    <location>
        <begin position="1"/>
        <end position="13"/>
    </location>
</feature>
<dbReference type="Gene3D" id="3.40.50.300">
    <property type="entry name" value="P-loop containing nucleotide triphosphate hydrolases"/>
    <property type="match status" value="2"/>
</dbReference>
<dbReference type="EMBL" id="CAJNNV010000096">
    <property type="protein sequence ID" value="CAE8581443.1"/>
    <property type="molecule type" value="Genomic_DNA"/>
</dbReference>
<dbReference type="CDD" id="cd01896">
    <property type="entry name" value="DRG"/>
    <property type="match status" value="1"/>
</dbReference>
<dbReference type="InterPro" id="IPR004095">
    <property type="entry name" value="TGS"/>
</dbReference>
<dbReference type="SUPFAM" id="SSF81271">
    <property type="entry name" value="TGS-like"/>
    <property type="match status" value="1"/>
</dbReference>
<sequence>MASFSSTSAKAGSGAAGGGWAKAKHFTGGGGGLLERIAGIELEMSRTQKNKQTSSHLGSLRAKLCQLKRELLEPSTSGGGKQPGFEVQKMGDARVGLVGFPSVGKSSLLTALTGVASEAAAYEFTTLTCIPGVIYYNDIKIQLLDLPGIVVGASSGRGRGRQVIATAKSCDIVLMCVDATKDDSQIKLLTQELDNIGIRLNKDPPKVSVNKTKGGGFRFNALVPLTKDFDHEVCLTILKQYKIHNADVIVKEDITADEFIDVIDGNRMYVRCLYVYNKIDMLSVKELDEIARRPHVVPISVYKNWNLDMLLRRMWQELEIVRVYTKKKAMYPDFEDPVVLTASRGNRTFNVENAVLQVHKSLLEDFKCALVWGTSVKQQPQAVGMSHDLHDEDVMQIVKLTHAEKVKATHGKKTGKTVAGTNTKDETKK</sequence>
<keyword evidence="1" id="KW-0547">Nucleotide-binding</keyword>
<dbReference type="InterPro" id="IPR031662">
    <property type="entry name" value="GTP-binding_2"/>
</dbReference>
<evidence type="ECO:0000313" key="7">
    <source>
        <dbReference type="Proteomes" id="UP000654075"/>
    </source>
</evidence>
<dbReference type="FunFam" id="3.10.20.30:FF:000003">
    <property type="entry name" value="Developmentally-regulated GTP-binding protein 1"/>
    <property type="match status" value="1"/>
</dbReference>
<evidence type="ECO:0000313" key="5">
    <source>
        <dbReference type="EMBL" id="CAE8581443.1"/>
    </source>
</evidence>
<dbReference type="PRINTS" id="PR00326">
    <property type="entry name" value="GTP1OBG"/>
</dbReference>
<organism evidence="5 7">
    <name type="scientific">Polarella glacialis</name>
    <name type="common">Dinoflagellate</name>
    <dbReference type="NCBI Taxonomy" id="89957"/>
    <lineage>
        <taxon>Eukaryota</taxon>
        <taxon>Sar</taxon>
        <taxon>Alveolata</taxon>
        <taxon>Dinophyceae</taxon>
        <taxon>Suessiales</taxon>
        <taxon>Suessiaceae</taxon>
        <taxon>Polarella</taxon>
    </lineage>
</organism>
<dbReference type="PANTHER" id="PTHR43127">
    <property type="entry name" value="DEVELOPMENTALLY-REGULATED GTP-BINDING PROTEIN 2"/>
    <property type="match status" value="1"/>
</dbReference>
<dbReference type="SUPFAM" id="SSF52540">
    <property type="entry name" value="P-loop containing nucleoside triphosphate hydrolases"/>
    <property type="match status" value="1"/>
</dbReference>
<proteinExistence type="predicted"/>
<reference evidence="5" key="1">
    <citation type="submission" date="2021-02" db="EMBL/GenBank/DDBJ databases">
        <authorList>
            <person name="Dougan E. K."/>
            <person name="Rhodes N."/>
            <person name="Thang M."/>
            <person name="Chan C."/>
        </authorList>
    </citation>
    <scope>NUCLEOTIDE SEQUENCE</scope>
</reference>
<feature type="domain" description="OBG-type G" evidence="4">
    <location>
        <begin position="93"/>
        <end position="319"/>
    </location>
</feature>
<dbReference type="Pfam" id="PF01926">
    <property type="entry name" value="MMR_HSR1"/>
    <property type="match status" value="1"/>
</dbReference>
<feature type="region of interest" description="Disordered" evidence="3">
    <location>
        <begin position="1"/>
        <end position="20"/>
    </location>
</feature>
<name>A0A813D6Z7_POLGL</name>
<evidence type="ECO:0000256" key="3">
    <source>
        <dbReference type="SAM" id="MobiDB-lite"/>
    </source>
</evidence>
<dbReference type="InterPro" id="IPR006074">
    <property type="entry name" value="GTP1-OBG_CS"/>
</dbReference>
<dbReference type="GO" id="GO:0003924">
    <property type="term" value="F:GTPase activity"/>
    <property type="evidence" value="ECO:0007669"/>
    <property type="project" value="InterPro"/>
</dbReference>
<dbReference type="Proteomes" id="UP000626109">
    <property type="component" value="Unassembled WGS sequence"/>
</dbReference>
<keyword evidence="2" id="KW-0342">GTP-binding</keyword>
<evidence type="ECO:0000259" key="4">
    <source>
        <dbReference type="PROSITE" id="PS51710"/>
    </source>
</evidence>
<dbReference type="InterPro" id="IPR045001">
    <property type="entry name" value="DRG"/>
</dbReference>
<evidence type="ECO:0000256" key="1">
    <source>
        <dbReference type="ARBA" id="ARBA00022741"/>
    </source>
</evidence>
<evidence type="ECO:0000313" key="6">
    <source>
        <dbReference type="EMBL" id="CAE8655033.1"/>
    </source>
</evidence>
<dbReference type="InterPro" id="IPR027417">
    <property type="entry name" value="P-loop_NTPase"/>
</dbReference>
<dbReference type="PROSITE" id="PS00905">
    <property type="entry name" value="GTP1_OBG"/>
    <property type="match status" value="1"/>
</dbReference>
<dbReference type="GO" id="GO:0005525">
    <property type="term" value="F:GTP binding"/>
    <property type="evidence" value="ECO:0007669"/>
    <property type="project" value="UniProtKB-KW"/>
</dbReference>